<name>A0A9R1VN73_LACSA</name>
<proteinExistence type="predicted"/>
<evidence type="ECO:0000313" key="2">
    <source>
        <dbReference type="EMBL" id="KAJ0207626.1"/>
    </source>
</evidence>
<evidence type="ECO:0000313" key="3">
    <source>
        <dbReference type="Proteomes" id="UP000235145"/>
    </source>
</evidence>
<evidence type="ECO:0000256" key="1">
    <source>
        <dbReference type="SAM" id="MobiDB-lite"/>
    </source>
</evidence>
<dbReference type="Proteomes" id="UP000235145">
    <property type="component" value="Unassembled WGS sequence"/>
</dbReference>
<reference evidence="2 3" key="1">
    <citation type="journal article" date="2017" name="Nat. Commun.">
        <title>Genome assembly with in vitro proximity ligation data and whole-genome triplication in lettuce.</title>
        <authorList>
            <person name="Reyes-Chin-Wo S."/>
            <person name="Wang Z."/>
            <person name="Yang X."/>
            <person name="Kozik A."/>
            <person name="Arikit S."/>
            <person name="Song C."/>
            <person name="Xia L."/>
            <person name="Froenicke L."/>
            <person name="Lavelle D.O."/>
            <person name="Truco M.J."/>
            <person name="Xia R."/>
            <person name="Zhu S."/>
            <person name="Xu C."/>
            <person name="Xu H."/>
            <person name="Xu X."/>
            <person name="Cox K."/>
            <person name="Korf I."/>
            <person name="Meyers B.C."/>
            <person name="Michelmore R.W."/>
        </authorList>
    </citation>
    <scope>NUCLEOTIDE SEQUENCE [LARGE SCALE GENOMIC DNA]</scope>
    <source>
        <strain evidence="3">cv. Salinas</strain>
        <tissue evidence="2">Seedlings</tissue>
    </source>
</reference>
<feature type="compositionally biased region" description="Basic and acidic residues" evidence="1">
    <location>
        <begin position="196"/>
        <end position="213"/>
    </location>
</feature>
<accession>A0A9R1VN73</accession>
<keyword evidence="3" id="KW-1185">Reference proteome</keyword>
<organism evidence="2 3">
    <name type="scientific">Lactuca sativa</name>
    <name type="common">Garden lettuce</name>
    <dbReference type="NCBI Taxonomy" id="4236"/>
    <lineage>
        <taxon>Eukaryota</taxon>
        <taxon>Viridiplantae</taxon>
        <taxon>Streptophyta</taxon>
        <taxon>Embryophyta</taxon>
        <taxon>Tracheophyta</taxon>
        <taxon>Spermatophyta</taxon>
        <taxon>Magnoliopsida</taxon>
        <taxon>eudicotyledons</taxon>
        <taxon>Gunneridae</taxon>
        <taxon>Pentapetalae</taxon>
        <taxon>asterids</taxon>
        <taxon>campanulids</taxon>
        <taxon>Asterales</taxon>
        <taxon>Asteraceae</taxon>
        <taxon>Cichorioideae</taxon>
        <taxon>Cichorieae</taxon>
        <taxon>Lactucinae</taxon>
        <taxon>Lactuca</taxon>
    </lineage>
</organism>
<feature type="region of interest" description="Disordered" evidence="1">
    <location>
        <begin position="183"/>
        <end position="251"/>
    </location>
</feature>
<dbReference type="EMBL" id="NBSK02000005">
    <property type="protein sequence ID" value="KAJ0207626.1"/>
    <property type="molecule type" value="Genomic_DNA"/>
</dbReference>
<comment type="caution">
    <text evidence="2">The sequence shown here is derived from an EMBL/GenBank/DDBJ whole genome shotgun (WGS) entry which is preliminary data.</text>
</comment>
<feature type="compositionally biased region" description="Basic and acidic residues" evidence="1">
    <location>
        <begin position="238"/>
        <end position="251"/>
    </location>
</feature>
<dbReference type="AlphaFoldDB" id="A0A9R1VN73"/>
<protein>
    <submittedName>
        <fullName evidence="2">Uncharacterized protein</fullName>
    </submittedName>
</protein>
<sequence length="272" mass="29822">MSTSTLTSSIPITSIYPLPQTSFVETSLPEVSIPISSPIFTESTVPTTSSVSTPLGVPIIKSVSEEIQTSGILGNTSEVGPNASICPSSSIPPFDDDTGILFGDDQEPIFDFVFQPFTVNFKSDVVDALMTKGQFKELNEKHDSILEYSHALSSIKWENLLITHRATVEMVTSSNVKVLEKSTKGVLGSESSSKQGGEKEKNLKKVIDQKDNKASGSRKYKGKVVFEEDSEENSAMTELEKEARERRDKEVDELNALRQKLDAEEANIKHDS</sequence>
<gene>
    <name evidence="2" type="ORF">LSAT_V11C500271040</name>
</gene>